<dbReference type="Proteomes" id="UP000281406">
    <property type="component" value="Unassembled WGS sequence"/>
</dbReference>
<reference evidence="1 2" key="1">
    <citation type="submission" date="2018-10" db="EMBL/GenBank/DDBJ databases">
        <title>Genome assembly for a Yunnan-Guizhou Plateau 3E fish, Anabarilius grahami (Regan), and its evolutionary and genetic applications.</title>
        <authorList>
            <person name="Jiang W."/>
        </authorList>
    </citation>
    <scope>NUCLEOTIDE SEQUENCE [LARGE SCALE GENOMIC DNA]</scope>
    <source>
        <strain evidence="1">AG-KIZ</strain>
        <tissue evidence="1">Muscle</tissue>
    </source>
</reference>
<keyword evidence="2" id="KW-1185">Reference proteome</keyword>
<organism evidence="1 2">
    <name type="scientific">Anabarilius grahami</name>
    <name type="common">Kanglang fish</name>
    <name type="synonym">Barilius grahami</name>
    <dbReference type="NCBI Taxonomy" id="495550"/>
    <lineage>
        <taxon>Eukaryota</taxon>
        <taxon>Metazoa</taxon>
        <taxon>Chordata</taxon>
        <taxon>Craniata</taxon>
        <taxon>Vertebrata</taxon>
        <taxon>Euteleostomi</taxon>
        <taxon>Actinopterygii</taxon>
        <taxon>Neopterygii</taxon>
        <taxon>Teleostei</taxon>
        <taxon>Ostariophysi</taxon>
        <taxon>Cypriniformes</taxon>
        <taxon>Xenocyprididae</taxon>
        <taxon>Xenocypridinae</taxon>
        <taxon>Xenocypridinae incertae sedis</taxon>
        <taxon>Anabarilius</taxon>
    </lineage>
</organism>
<protein>
    <submittedName>
        <fullName evidence="1">Uncharacterized protein</fullName>
    </submittedName>
</protein>
<name>A0A3N0Y658_ANAGA</name>
<comment type="caution">
    <text evidence="1">The sequence shown here is derived from an EMBL/GenBank/DDBJ whole genome shotgun (WGS) entry which is preliminary data.</text>
</comment>
<dbReference type="AlphaFoldDB" id="A0A3N0Y658"/>
<gene>
    <name evidence="1" type="ORF">DPX16_9264</name>
</gene>
<dbReference type="EMBL" id="RJVU01051519">
    <property type="protein sequence ID" value="ROL41673.1"/>
    <property type="molecule type" value="Genomic_DNA"/>
</dbReference>
<evidence type="ECO:0000313" key="2">
    <source>
        <dbReference type="Proteomes" id="UP000281406"/>
    </source>
</evidence>
<sequence length="101" mass="11188">MPVGSSHTFIASSAGILLPVRVRKNHQSTRERSELSPKAYLSLFLGSVLHVFNDLLAAECVGMSEIHRTLMRPTRVSADRNDAQPHDTVSPNQIFFPLQSC</sequence>
<proteinExistence type="predicted"/>
<evidence type="ECO:0000313" key="1">
    <source>
        <dbReference type="EMBL" id="ROL41673.1"/>
    </source>
</evidence>
<accession>A0A3N0Y658</accession>